<sequence>MIIERIIKQEEFTDVEKSIADYLLKNGYEVKNMSISSLAQVTYSSTSTITRFCHKLGLDGYKKFQILFNSEYEAYEKKGLVNVNYPFTGEDSYEQIAKQLERLNQETIAKTISCFNYNQLNRIVRRMDKADMINIFSVGTSVTVAMEFQQKMLRFGKIVNLTQQACFLPGYALAGTENTVNLVISLSGENRDVVESLNLLKEQGRYTVGMTSTPNSTVARECKEVILVDIEENNSYEAKIDTFAIYSAFHFVLDCLFSFLYKYNFDSNTKITKEKAYMIERNKNRGDDDGF</sequence>
<feature type="domain" description="SIS" evidence="5">
    <location>
        <begin position="123"/>
        <end position="266"/>
    </location>
</feature>
<dbReference type="RefSeq" id="WP_003865163.1">
    <property type="nucleotide sequence ID" value="NZ_CABLCL010000074.1"/>
</dbReference>
<dbReference type="PANTHER" id="PTHR30514">
    <property type="entry name" value="GLUCOKINASE"/>
    <property type="match status" value="1"/>
</dbReference>
<organism evidence="6 7">
    <name type="scientific">Holdemanella biformis</name>
    <dbReference type="NCBI Taxonomy" id="1735"/>
    <lineage>
        <taxon>Bacteria</taxon>
        <taxon>Bacillati</taxon>
        <taxon>Bacillota</taxon>
        <taxon>Erysipelotrichia</taxon>
        <taxon>Erysipelotrichales</taxon>
        <taxon>Erysipelotrichaceae</taxon>
        <taxon>Holdemanella</taxon>
    </lineage>
</organism>
<dbReference type="GO" id="GO:0003677">
    <property type="term" value="F:DNA binding"/>
    <property type="evidence" value="ECO:0007669"/>
    <property type="project" value="UniProtKB-KW"/>
</dbReference>
<dbReference type="InterPro" id="IPR046348">
    <property type="entry name" value="SIS_dom_sf"/>
</dbReference>
<dbReference type="PROSITE" id="PS51071">
    <property type="entry name" value="HTH_RPIR"/>
    <property type="match status" value="1"/>
</dbReference>
<dbReference type="GO" id="GO:1901135">
    <property type="term" value="P:carbohydrate derivative metabolic process"/>
    <property type="evidence" value="ECO:0007669"/>
    <property type="project" value="InterPro"/>
</dbReference>
<dbReference type="InterPro" id="IPR009057">
    <property type="entry name" value="Homeodomain-like_sf"/>
</dbReference>
<feature type="domain" description="HTH rpiR-type" evidence="4">
    <location>
        <begin position="1"/>
        <end position="75"/>
    </location>
</feature>
<evidence type="ECO:0000256" key="2">
    <source>
        <dbReference type="ARBA" id="ARBA00023125"/>
    </source>
</evidence>
<keyword evidence="2" id="KW-0238">DNA-binding</keyword>
<dbReference type="Pfam" id="PF01380">
    <property type="entry name" value="SIS"/>
    <property type="match status" value="1"/>
</dbReference>
<accession>A0A395W444</accession>
<dbReference type="InterPro" id="IPR035472">
    <property type="entry name" value="RpiR-like_SIS"/>
</dbReference>
<dbReference type="PROSITE" id="PS51464">
    <property type="entry name" value="SIS"/>
    <property type="match status" value="1"/>
</dbReference>
<dbReference type="AlphaFoldDB" id="A0A395W444"/>
<dbReference type="GO" id="GO:0003700">
    <property type="term" value="F:DNA-binding transcription factor activity"/>
    <property type="evidence" value="ECO:0007669"/>
    <property type="project" value="InterPro"/>
</dbReference>
<dbReference type="GeneID" id="66580722"/>
<evidence type="ECO:0000256" key="1">
    <source>
        <dbReference type="ARBA" id="ARBA00023015"/>
    </source>
</evidence>
<keyword evidence="3" id="KW-0804">Transcription</keyword>
<keyword evidence="1" id="KW-0805">Transcription regulation</keyword>
<evidence type="ECO:0000259" key="4">
    <source>
        <dbReference type="PROSITE" id="PS51071"/>
    </source>
</evidence>
<gene>
    <name evidence="6" type="ORF">DWW32_12375</name>
</gene>
<dbReference type="SUPFAM" id="SSF46689">
    <property type="entry name" value="Homeodomain-like"/>
    <property type="match status" value="1"/>
</dbReference>
<dbReference type="EMBL" id="QRYQ01000037">
    <property type="protein sequence ID" value="RGU89032.1"/>
    <property type="molecule type" value="Genomic_DNA"/>
</dbReference>
<dbReference type="PANTHER" id="PTHR30514:SF1">
    <property type="entry name" value="HTH-TYPE TRANSCRIPTIONAL REGULATOR HEXR-RELATED"/>
    <property type="match status" value="1"/>
</dbReference>
<dbReference type="Proteomes" id="UP000265489">
    <property type="component" value="Unassembled WGS sequence"/>
</dbReference>
<dbReference type="GO" id="GO:0097367">
    <property type="term" value="F:carbohydrate derivative binding"/>
    <property type="evidence" value="ECO:0007669"/>
    <property type="project" value="InterPro"/>
</dbReference>
<dbReference type="Gene3D" id="1.10.10.10">
    <property type="entry name" value="Winged helix-like DNA-binding domain superfamily/Winged helix DNA-binding domain"/>
    <property type="match status" value="1"/>
</dbReference>
<comment type="caution">
    <text evidence="6">The sequence shown here is derived from an EMBL/GenBank/DDBJ whole genome shotgun (WGS) entry which is preliminary data.</text>
</comment>
<dbReference type="SUPFAM" id="SSF53697">
    <property type="entry name" value="SIS domain"/>
    <property type="match status" value="1"/>
</dbReference>
<dbReference type="Pfam" id="PF01418">
    <property type="entry name" value="HTH_6"/>
    <property type="match status" value="1"/>
</dbReference>
<name>A0A395W444_9FIRM</name>
<proteinExistence type="predicted"/>
<evidence type="ECO:0000313" key="6">
    <source>
        <dbReference type="EMBL" id="RGU89032.1"/>
    </source>
</evidence>
<dbReference type="CDD" id="cd05013">
    <property type="entry name" value="SIS_RpiR"/>
    <property type="match status" value="1"/>
</dbReference>
<dbReference type="Gene3D" id="3.40.50.10490">
    <property type="entry name" value="Glucose-6-phosphate isomerase like protein, domain 1"/>
    <property type="match status" value="1"/>
</dbReference>
<reference evidence="6 7" key="1">
    <citation type="submission" date="2018-08" db="EMBL/GenBank/DDBJ databases">
        <title>A genome reference for cultivated species of the human gut microbiota.</title>
        <authorList>
            <person name="Zou Y."/>
            <person name="Xue W."/>
            <person name="Luo G."/>
        </authorList>
    </citation>
    <scope>NUCLEOTIDE SEQUENCE [LARGE SCALE GENOMIC DNA]</scope>
    <source>
        <strain evidence="6 7">AF15-20</strain>
    </source>
</reference>
<evidence type="ECO:0000259" key="5">
    <source>
        <dbReference type="PROSITE" id="PS51464"/>
    </source>
</evidence>
<protein>
    <submittedName>
        <fullName evidence="6">MurR/RpiR family transcriptional regulator</fullName>
    </submittedName>
</protein>
<dbReference type="InterPro" id="IPR047640">
    <property type="entry name" value="RpiR-like"/>
</dbReference>
<dbReference type="InterPro" id="IPR001347">
    <property type="entry name" value="SIS_dom"/>
</dbReference>
<dbReference type="InterPro" id="IPR036388">
    <property type="entry name" value="WH-like_DNA-bd_sf"/>
</dbReference>
<dbReference type="InterPro" id="IPR000281">
    <property type="entry name" value="HTH_RpiR"/>
</dbReference>
<evidence type="ECO:0000256" key="3">
    <source>
        <dbReference type="ARBA" id="ARBA00023163"/>
    </source>
</evidence>
<evidence type="ECO:0000313" key="7">
    <source>
        <dbReference type="Proteomes" id="UP000265489"/>
    </source>
</evidence>